<protein>
    <submittedName>
        <fullName evidence="2">Uncharacterized protein</fullName>
    </submittedName>
</protein>
<accession>A0A3M7S7T4</accession>
<keyword evidence="3" id="KW-1185">Reference proteome</keyword>
<proteinExistence type="predicted"/>
<reference evidence="2 3" key="1">
    <citation type="journal article" date="2018" name="Sci. Rep.">
        <title>Genomic signatures of local adaptation to the degree of environmental predictability in rotifers.</title>
        <authorList>
            <person name="Franch-Gras L."/>
            <person name="Hahn C."/>
            <person name="Garcia-Roger E.M."/>
            <person name="Carmona M.J."/>
            <person name="Serra M."/>
            <person name="Gomez A."/>
        </authorList>
    </citation>
    <scope>NUCLEOTIDE SEQUENCE [LARGE SCALE GENOMIC DNA]</scope>
    <source>
        <strain evidence="2">HYR1</strain>
    </source>
</reference>
<organism evidence="2 3">
    <name type="scientific">Brachionus plicatilis</name>
    <name type="common">Marine rotifer</name>
    <name type="synonym">Brachionus muelleri</name>
    <dbReference type="NCBI Taxonomy" id="10195"/>
    <lineage>
        <taxon>Eukaryota</taxon>
        <taxon>Metazoa</taxon>
        <taxon>Spiralia</taxon>
        <taxon>Gnathifera</taxon>
        <taxon>Rotifera</taxon>
        <taxon>Eurotatoria</taxon>
        <taxon>Monogononta</taxon>
        <taxon>Pseudotrocha</taxon>
        <taxon>Ploima</taxon>
        <taxon>Brachionidae</taxon>
        <taxon>Brachionus</taxon>
    </lineage>
</organism>
<name>A0A3M7S7T4_BRAPC</name>
<evidence type="ECO:0000313" key="2">
    <source>
        <dbReference type="EMBL" id="RNA31749.1"/>
    </source>
</evidence>
<comment type="caution">
    <text evidence="2">The sequence shown here is derived from an EMBL/GenBank/DDBJ whole genome shotgun (WGS) entry which is preliminary data.</text>
</comment>
<evidence type="ECO:0000256" key="1">
    <source>
        <dbReference type="SAM" id="MobiDB-lite"/>
    </source>
</evidence>
<sequence length="98" mass="11647">MSSLFIKPRIASSNSANDNNYSNSPHHQSQQLIWNLDKVKDECINHQKRHIDSGFSFDNIKKLCFNNEFFQRNLTFIIKSLNLHKNFIFLDHRLEIKI</sequence>
<evidence type="ECO:0000313" key="3">
    <source>
        <dbReference type="Proteomes" id="UP000276133"/>
    </source>
</evidence>
<dbReference type="AlphaFoldDB" id="A0A3M7S7T4"/>
<dbReference type="Proteomes" id="UP000276133">
    <property type="component" value="Unassembled WGS sequence"/>
</dbReference>
<feature type="region of interest" description="Disordered" evidence="1">
    <location>
        <begin position="1"/>
        <end position="29"/>
    </location>
</feature>
<feature type="compositionally biased region" description="Low complexity" evidence="1">
    <location>
        <begin position="12"/>
        <end position="24"/>
    </location>
</feature>
<gene>
    <name evidence="2" type="ORF">BpHYR1_001109</name>
</gene>
<dbReference type="EMBL" id="REGN01001902">
    <property type="protein sequence ID" value="RNA31749.1"/>
    <property type="molecule type" value="Genomic_DNA"/>
</dbReference>